<dbReference type="FunFam" id="2.60.40.60:FF:000007">
    <property type="entry name" value="Protocadherin alpha 2"/>
    <property type="match status" value="1"/>
</dbReference>
<accession>A0A8C4Q1S7</accession>
<evidence type="ECO:0000256" key="8">
    <source>
        <dbReference type="ARBA" id="ARBA00022989"/>
    </source>
</evidence>
<keyword evidence="7" id="KW-0130">Cell adhesion</keyword>
<evidence type="ECO:0000313" key="13">
    <source>
        <dbReference type="Ensembl" id="ENSEBUP00000008683.1"/>
    </source>
</evidence>
<dbReference type="PRINTS" id="PR00205">
    <property type="entry name" value="CADHERIN"/>
</dbReference>
<feature type="domain" description="Cadherin" evidence="12">
    <location>
        <begin position="460"/>
        <end position="560"/>
    </location>
</feature>
<dbReference type="GO" id="GO:0005886">
    <property type="term" value="C:plasma membrane"/>
    <property type="evidence" value="ECO:0007669"/>
    <property type="project" value="UniProtKB-SubCell"/>
</dbReference>
<dbReference type="CDD" id="cd11304">
    <property type="entry name" value="Cadherin_repeat"/>
    <property type="match status" value="7"/>
</dbReference>
<dbReference type="SMART" id="SM00112">
    <property type="entry name" value="CA"/>
    <property type="match status" value="7"/>
</dbReference>
<reference evidence="13" key="1">
    <citation type="submission" date="2025-08" db="UniProtKB">
        <authorList>
            <consortium name="Ensembl"/>
        </authorList>
    </citation>
    <scope>IDENTIFICATION</scope>
</reference>
<keyword evidence="14" id="KW-1185">Reference proteome</keyword>
<dbReference type="GeneTree" id="ENSGT00940000163671"/>
<evidence type="ECO:0000256" key="7">
    <source>
        <dbReference type="ARBA" id="ARBA00022889"/>
    </source>
</evidence>
<dbReference type="Pfam" id="PF00028">
    <property type="entry name" value="Cadherin"/>
    <property type="match status" value="6"/>
</dbReference>
<keyword evidence="3" id="KW-0812">Transmembrane</keyword>
<keyword evidence="5" id="KW-0677">Repeat</keyword>
<sequence length="768" mass="82230">VHTSPRRPFVMAIERTVLVVLVVAIALQASAAARHVFRVSEELPAAISVGTVGGRAQGVGSGGGAFRFAEDHESLFVIDAISGDIRTSRPIDREALVAAGAAVLPSGEVAIDLVVLSAAASAPPIEVRVYITDVNDHAPAFSEDSVSVVFREEAAVGRRALLDTARDPDAGPNSVDHEAYAIVEGDHAASFRLEATLSPGGERAFLHLVTTTVLDREITSNYRLTVRAQDGGKPPRFGYMKVNISVLDTNDHVPAFERSLYETTVPEDVPVGTSLFTISAIDLDADANGHVTYILSDFTSPFMVDAQGGIVRTRLPLDYEHRREYTVGLRATDGGSPPQSGRSGALVRVTDVNDNAPSVRFVSLYETTVPEDVPVGTSLFTISAIDLDADANGHVTYILSDFTSPFMVDAQGGIVRTRLPLDYEHRREYTVGLRATDGGSPPQSGRSGALVRVTDVNDNAPSVRFNRLPENAPIGSFVAAVSAHSEDGPLHYSVSGHSRVGGYFVVDRATGLVTTARELDCESAAELALNVSVRAQSGGPSAHVLVRLTVEDLNDNSPSFEQENRKVVVEENAPAGTVVTWMIAHDSDKDLNGTVFYGLLPSGAGFHIDQASGKITTTRVLDREHKAYHGLTVTAMDRGQPSRSAEAFLHVTIADVNDHAPVFRPITYFTVVQPGAARGTFLTTVVAFDPDAGRNGTVLYGFAAPVGGHFEIEAATGRISLREPLDHSKTYKLLVTARDEVGDLRAQLYCFNSCYCPYHPGIVSFTFL</sequence>
<evidence type="ECO:0000256" key="10">
    <source>
        <dbReference type="ARBA" id="ARBA00023180"/>
    </source>
</evidence>
<dbReference type="FunFam" id="2.60.40.60:FF:000020">
    <property type="entry name" value="Dachsous cadherin-related 1b"/>
    <property type="match status" value="3"/>
</dbReference>
<dbReference type="Gene3D" id="2.60.40.60">
    <property type="entry name" value="Cadherins"/>
    <property type="match status" value="7"/>
</dbReference>
<reference evidence="13" key="2">
    <citation type="submission" date="2025-09" db="UniProtKB">
        <authorList>
            <consortium name="Ensembl"/>
        </authorList>
    </citation>
    <scope>IDENTIFICATION</scope>
</reference>
<evidence type="ECO:0000256" key="4">
    <source>
        <dbReference type="ARBA" id="ARBA00022729"/>
    </source>
</evidence>
<name>A0A8C4Q1S7_EPTBU</name>
<dbReference type="AlphaFoldDB" id="A0A8C4Q1S7"/>
<keyword evidence="6 11" id="KW-0106">Calcium</keyword>
<evidence type="ECO:0000256" key="6">
    <source>
        <dbReference type="ARBA" id="ARBA00022837"/>
    </source>
</evidence>
<organism evidence="13 14">
    <name type="scientific">Eptatretus burgeri</name>
    <name type="common">Inshore hagfish</name>
    <dbReference type="NCBI Taxonomy" id="7764"/>
    <lineage>
        <taxon>Eukaryota</taxon>
        <taxon>Metazoa</taxon>
        <taxon>Chordata</taxon>
        <taxon>Craniata</taxon>
        <taxon>Vertebrata</taxon>
        <taxon>Cyclostomata</taxon>
        <taxon>Myxini</taxon>
        <taxon>Myxiniformes</taxon>
        <taxon>Myxinidae</taxon>
        <taxon>Eptatretinae</taxon>
        <taxon>Eptatretus</taxon>
    </lineage>
</organism>
<feature type="domain" description="Cadherin" evidence="12">
    <location>
        <begin position="664"/>
        <end position="739"/>
    </location>
</feature>
<evidence type="ECO:0000256" key="1">
    <source>
        <dbReference type="ARBA" id="ARBA00004251"/>
    </source>
</evidence>
<dbReference type="GO" id="GO:0005509">
    <property type="term" value="F:calcium ion binding"/>
    <property type="evidence" value="ECO:0007669"/>
    <property type="project" value="UniProtKB-UniRule"/>
</dbReference>
<evidence type="ECO:0000259" key="12">
    <source>
        <dbReference type="PROSITE" id="PS50268"/>
    </source>
</evidence>
<evidence type="ECO:0000256" key="3">
    <source>
        <dbReference type="ARBA" id="ARBA00022692"/>
    </source>
</evidence>
<proteinExistence type="predicted"/>
<dbReference type="PANTHER" id="PTHR24025:SF28">
    <property type="entry name" value="PUTATIVE-RELATED"/>
    <property type="match status" value="1"/>
</dbReference>
<dbReference type="PANTHER" id="PTHR24025">
    <property type="entry name" value="DESMOGLEIN FAMILY MEMBER"/>
    <property type="match status" value="1"/>
</dbReference>
<dbReference type="PROSITE" id="PS50268">
    <property type="entry name" value="CADHERIN_2"/>
    <property type="match status" value="7"/>
</dbReference>
<evidence type="ECO:0000256" key="9">
    <source>
        <dbReference type="ARBA" id="ARBA00023136"/>
    </source>
</evidence>
<keyword evidence="2" id="KW-1003">Cell membrane</keyword>
<keyword evidence="8" id="KW-1133">Transmembrane helix</keyword>
<feature type="domain" description="Cadherin" evidence="12">
    <location>
        <begin position="561"/>
        <end position="663"/>
    </location>
</feature>
<feature type="domain" description="Cadherin" evidence="12">
    <location>
        <begin position="361"/>
        <end position="463"/>
    </location>
</feature>
<protein>
    <recommendedName>
        <fullName evidence="12">Cadherin domain-containing protein</fullName>
    </recommendedName>
</protein>
<feature type="domain" description="Cadherin" evidence="12">
    <location>
        <begin position="66"/>
        <end position="141"/>
    </location>
</feature>
<dbReference type="OMA" id="YEHRREY"/>
<evidence type="ECO:0000256" key="11">
    <source>
        <dbReference type="PROSITE-ProRule" id="PRU00043"/>
    </source>
</evidence>
<evidence type="ECO:0000256" key="5">
    <source>
        <dbReference type="ARBA" id="ARBA00022737"/>
    </source>
</evidence>
<keyword evidence="4" id="KW-0732">Signal</keyword>
<dbReference type="Ensembl" id="ENSEBUT00000009192.1">
    <property type="protein sequence ID" value="ENSEBUP00000008683.1"/>
    <property type="gene ID" value="ENSEBUG00000005609.1"/>
</dbReference>
<comment type="subcellular location">
    <subcellularLocation>
        <location evidence="1">Cell membrane</location>
        <topology evidence="1">Single-pass type I membrane protein</topology>
    </subcellularLocation>
</comment>
<dbReference type="InterPro" id="IPR002126">
    <property type="entry name" value="Cadherin-like_dom"/>
</dbReference>
<evidence type="ECO:0000313" key="14">
    <source>
        <dbReference type="Proteomes" id="UP000694388"/>
    </source>
</evidence>
<dbReference type="PROSITE" id="PS00232">
    <property type="entry name" value="CADHERIN_1"/>
    <property type="match status" value="4"/>
</dbReference>
<dbReference type="Proteomes" id="UP000694388">
    <property type="component" value="Unplaced"/>
</dbReference>
<dbReference type="GO" id="GO:0005911">
    <property type="term" value="C:cell-cell junction"/>
    <property type="evidence" value="ECO:0007669"/>
    <property type="project" value="TreeGrafter"/>
</dbReference>
<keyword evidence="9" id="KW-0472">Membrane</keyword>
<dbReference type="SUPFAM" id="SSF49313">
    <property type="entry name" value="Cadherin-like"/>
    <property type="match status" value="7"/>
</dbReference>
<feature type="domain" description="Cadherin" evidence="12">
    <location>
        <begin position="142"/>
        <end position="256"/>
    </location>
</feature>
<keyword evidence="10" id="KW-0325">Glycoprotein</keyword>
<feature type="domain" description="Cadherin" evidence="12">
    <location>
        <begin position="257"/>
        <end position="359"/>
    </location>
</feature>
<dbReference type="InterPro" id="IPR050971">
    <property type="entry name" value="Cadherin-domain_protein"/>
</dbReference>
<dbReference type="InterPro" id="IPR015919">
    <property type="entry name" value="Cadherin-like_sf"/>
</dbReference>
<evidence type="ECO:0000256" key="2">
    <source>
        <dbReference type="ARBA" id="ARBA00022475"/>
    </source>
</evidence>
<dbReference type="InterPro" id="IPR020894">
    <property type="entry name" value="Cadherin_CS"/>
</dbReference>
<dbReference type="GO" id="GO:0007156">
    <property type="term" value="P:homophilic cell adhesion via plasma membrane adhesion molecules"/>
    <property type="evidence" value="ECO:0007669"/>
    <property type="project" value="InterPro"/>
</dbReference>